<dbReference type="AlphaFoldDB" id="A0A537JMZ3"/>
<protein>
    <submittedName>
        <fullName evidence="2">Uncharacterized protein</fullName>
    </submittedName>
</protein>
<accession>A0A537JMZ3</accession>
<evidence type="ECO:0000313" key="2">
    <source>
        <dbReference type="EMBL" id="TMI84921.1"/>
    </source>
</evidence>
<keyword evidence="1" id="KW-0472">Membrane</keyword>
<gene>
    <name evidence="2" type="ORF">E6H03_01175</name>
</gene>
<name>A0A537JMZ3_9BACT</name>
<comment type="caution">
    <text evidence="2">The sequence shown here is derived from an EMBL/GenBank/DDBJ whole genome shotgun (WGS) entry which is preliminary data.</text>
</comment>
<organism evidence="2 3">
    <name type="scientific">Candidatus Segetimicrobium genomatis</name>
    <dbReference type="NCBI Taxonomy" id="2569760"/>
    <lineage>
        <taxon>Bacteria</taxon>
        <taxon>Bacillati</taxon>
        <taxon>Candidatus Sysuimicrobiota</taxon>
        <taxon>Candidatus Sysuimicrobiia</taxon>
        <taxon>Candidatus Sysuimicrobiales</taxon>
        <taxon>Candidatus Segetimicrobiaceae</taxon>
        <taxon>Candidatus Segetimicrobium</taxon>
    </lineage>
</organism>
<keyword evidence="1" id="KW-0812">Transmembrane</keyword>
<dbReference type="Proteomes" id="UP000318093">
    <property type="component" value="Unassembled WGS sequence"/>
</dbReference>
<feature type="transmembrane region" description="Helical" evidence="1">
    <location>
        <begin position="39"/>
        <end position="63"/>
    </location>
</feature>
<sequence length="69" mass="7416">MREAVRFTRIDAYRTVTSALMVVLGLVILARTLAFGAHLTALLVGLAFVGLGGHRLSFVLAYVRRGGIS</sequence>
<evidence type="ECO:0000256" key="1">
    <source>
        <dbReference type="SAM" id="Phobius"/>
    </source>
</evidence>
<proteinExistence type="predicted"/>
<reference evidence="2 3" key="1">
    <citation type="journal article" date="2019" name="Nat. Microbiol.">
        <title>Mediterranean grassland soil C-N compound turnover is dependent on rainfall and depth, and is mediated by genomically divergent microorganisms.</title>
        <authorList>
            <person name="Diamond S."/>
            <person name="Andeer P.F."/>
            <person name="Li Z."/>
            <person name="Crits-Christoph A."/>
            <person name="Burstein D."/>
            <person name="Anantharaman K."/>
            <person name="Lane K.R."/>
            <person name="Thomas B.C."/>
            <person name="Pan C."/>
            <person name="Northen T.R."/>
            <person name="Banfield J.F."/>
        </authorList>
    </citation>
    <scope>NUCLEOTIDE SEQUENCE [LARGE SCALE GENOMIC DNA]</scope>
    <source>
        <strain evidence="2">NP_6</strain>
    </source>
</reference>
<keyword evidence="1" id="KW-1133">Transmembrane helix</keyword>
<dbReference type="EMBL" id="VBAN01000040">
    <property type="protein sequence ID" value="TMI84921.1"/>
    <property type="molecule type" value="Genomic_DNA"/>
</dbReference>
<feature type="transmembrane region" description="Helical" evidence="1">
    <location>
        <begin position="12"/>
        <end position="33"/>
    </location>
</feature>
<evidence type="ECO:0000313" key="3">
    <source>
        <dbReference type="Proteomes" id="UP000318093"/>
    </source>
</evidence>